<dbReference type="AlphaFoldDB" id="A0A7G9GJ56"/>
<feature type="domain" description="AAA+ ATPase" evidence="1">
    <location>
        <begin position="36"/>
        <end position="205"/>
    </location>
</feature>
<organism evidence="2 3">
    <name type="scientific">[Eubacterium] hominis</name>
    <dbReference type="NCBI Taxonomy" id="2764325"/>
    <lineage>
        <taxon>Bacteria</taxon>
        <taxon>Bacillati</taxon>
        <taxon>Bacillota</taxon>
        <taxon>Erysipelotrichia</taxon>
        <taxon>Erysipelotrichales</taxon>
        <taxon>Erysipelotrichaceae</taxon>
        <taxon>Amedibacillus</taxon>
    </lineage>
</organism>
<dbReference type="PANTHER" id="PTHR43581:SF3">
    <property type="entry name" value="AAA+ ATPASE DOMAIN-CONTAINING PROTEIN"/>
    <property type="match status" value="1"/>
</dbReference>
<name>A0A7G9GJ56_9FIRM</name>
<dbReference type="RefSeq" id="WP_187426185.1">
    <property type="nucleotide sequence ID" value="NZ_CP060636.1"/>
</dbReference>
<dbReference type="GO" id="GO:0016887">
    <property type="term" value="F:ATP hydrolysis activity"/>
    <property type="evidence" value="ECO:0007669"/>
    <property type="project" value="InterPro"/>
</dbReference>
<evidence type="ECO:0000259" key="1">
    <source>
        <dbReference type="SMART" id="SM00382"/>
    </source>
</evidence>
<dbReference type="EMBL" id="CP060636">
    <property type="protein sequence ID" value="QNM10838.1"/>
    <property type="molecule type" value="Genomic_DNA"/>
</dbReference>
<gene>
    <name evidence="2" type="ORF">H9Q80_11145</name>
</gene>
<sequence>MRYIESVQIMRKDIPNEDIYPFNIESLKHMQNLDFDHDITLFSGENGSGKSTLIEAIATAYGFNPEGGNKNIQFSTRNTHSDLYEYIRMNRGIHHAEDGFFLRAESFYNMASKIDEIGGIHQYYGGKSLHSVSHGESFLNLVLNRFWGNGLYILDEPEAALSPTGQFTLLKKIYDLANQENSQFIIATHSPILLACPHAKIYEFDEEGIHEKSYRDTMNFALYHRFLNDPAMIQRILEEDE</sequence>
<dbReference type="SMART" id="SM00382">
    <property type="entry name" value="AAA"/>
    <property type="match status" value="1"/>
</dbReference>
<dbReference type="GO" id="GO:0006302">
    <property type="term" value="P:double-strand break repair"/>
    <property type="evidence" value="ECO:0007669"/>
    <property type="project" value="InterPro"/>
</dbReference>
<dbReference type="InterPro" id="IPR027417">
    <property type="entry name" value="P-loop_NTPase"/>
</dbReference>
<dbReference type="CDD" id="cd00267">
    <property type="entry name" value="ABC_ATPase"/>
    <property type="match status" value="1"/>
</dbReference>
<dbReference type="PANTHER" id="PTHR43581">
    <property type="entry name" value="ATP/GTP PHOSPHATASE"/>
    <property type="match status" value="1"/>
</dbReference>
<keyword evidence="3" id="KW-1185">Reference proteome</keyword>
<dbReference type="Proteomes" id="UP000515856">
    <property type="component" value="Chromosome"/>
</dbReference>
<dbReference type="Pfam" id="PF13175">
    <property type="entry name" value="AAA_15"/>
    <property type="match status" value="1"/>
</dbReference>
<evidence type="ECO:0000313" key="2">
    <source>
        <dbReference type="EMBL" id="QNM10838.1"/>
    </source>
</evidence>
<dbReference type="Pfam" id="PF13476">
    <property type="entry name" value="AAA_23"/>
    <property type="match status" value="1"/>
</dbReference>
<dbReference type="InterPro" id="IPR038729">
    <property type="entry name" value="Rad50/SbcC_AAA"/>
</dbReference>
<protein>
    <submittedName>
        <fullName evidence="2">AAA family ATPase</fullName>
    </submittedName>
</protein>
<dbReference type="InterPro" id="IPR003593">
    <property type="entry name" value="AAA+_ATPase"/>
</dbReference>
<accession>A0A7G9GJ56</accession>
<reference evidence="2 3" key="1">
    <citation type="submission" date="2020-08" db="EMBL/GenBank/DDBJ databases">
        <authorList>
            <person name="Liu C."/>
            <person name="Sun Q."/>
        </authorList>
    </citation>
    <scope>NUCLEOTIDE SEQUENCE [LARGE SCALE GENOMIC DNA]</scope>
    <source>
        <strain evidence="2 3">NSJ-61</strain>
    </source>
</reference>
<dbReference type="Gene3D" id="3.40.50.300">
    <property type="entry name" value="P-loop containing nucleotide triphosphate hydrolases"/>
    <property type="match status" value="2"/>
</dbReference>
<evidence type="ECO:0000313" key="3">
    <source>
        <dbReference type="Proteomes" id="UP000515856"/>
    </source>
</evidence>
<dbReference type="InterPro" id="IPR041685">
    <property type="entry name" value="AAA_GajA/Old/RecF-like"/>
</dbReference>
<dbReference type="InterPro" id="IPR051396">
    <property type="entry name" value="Bact_Antivir_Def_Nuclease"/>
</dbReference>
<proteinExistence type="predicted"/>
<dbReference type="SUPFAM" id="SSF52540">
    <property type="entry name" value="P-loop containing nucleoside triphosphate hydrolases"/>
    <property type="match status" value="1"/>
</dbReference>
<dbReference type="KEGG" id="ehn:H9Q80_11145"/>